<feature type="compositionally biased region" description="Polar residues" evidence="2">
    <location>
        <begin position="266"/>
        <end position="296"/>
    </location>
</feature>
<accession>B4GXY9</accession>
<evidence type="ECO:0000256" key="2">
    <source>
        <dbReference type="SAM" id="MobiDB-lite"/>
    </source>
</evidence>
<protein>
    <submittedName>
        <fullName evidence="3">GL20373</fullName>
    </submittedName>
</protein>
<feature type="region of interest" description="Disordered" evidence="2">
    <location>
        <begin position="450"/>
        <end position="837"/>
    </location>
</feature>
<dbReference type="PhylomeDB" id="B4GXY9"/>
<feature type="compositionally biased region" description="Basic and acidic residues" evidence="2">
    <location>
        <begin position="213"/>
        <end position="223"/>
    </location>
</feature>
<sequence length="938" mass="98253">MQIELELDLGVGMKFKLQLELELELELACILGLGLAMLATYHPAAAAAAEPLTPAASENQVAGAETVGVSVPFETSHKHPEAAVHSEEGFHTAHRISVRATADPADYSMNLLPTKERPELNPVLSALINEDVMKSIEAKRAIEEEELAEVRREIEEAALAELAQRATEAPAPQLTTQPSATKKIDNLDDDVVVDPHDDFVNQNFPLEGAGSENSKKSRIEIKKGPNGQDYEYEYVYYYEEDDDAAAPAKPAVVESAGDPDTRGKTRYTNIERSTPASPSENSLQSGKAKGRSSSSVSDRDPAEDIELERLPVNTRFPSRGKNIEVPPTPALDSLETAAERKKISVKRPSLELVDSETFNTDEKQQKGSRNGDNELKPVIAVEQEQAAAAAAAAKERELKKQEEQKKQQQKEEQQDLDPEGITDEAEQTTPSMEKAALDLYAILTNENLNNEQTTSADGALDDANVTTLSPDTASTDEDDGSLTTLQDELSSTSSTTTTTTTTTTEAPTTTTTTTTTTTVTPSLFGGRRSGLNGLAGRNRFKLRDGGAGASAGATSTTSTTEAPATEATKTGRNRFSRPSIGGRSRPGARTTASPESNPAPAPGAEEEVVAAKEVKPVSSGFARGRPRNRFNLRGSTTSSTTERSAEEASDGSASPDAVPSTTARSTLRGRPGLGLRGRSRSTTTKAPAGEGSGSPADDSPTSEEGKAAAAPAAAPAESVRPSRFNLHRAGGNRLLPRGKLGRAGVSTEAPKADAPEDSAADSTSHHNDVKGAVEATEGAEKTEGGDAAGAGATAGPVSGFNRLKNRPRLNALHKTDAAKPKTAAGAGAASSPAAVAPRKINPLLAKRRLHLGGAAAAAATSTTEVPAEEEHSSSDGASGEQAAKEEATAGSEEAGSDSAAKDQDTTEAAETTTKQQARGLGLLGQRRRLPLRKPGTIL</sequence>
<feature type="compositionally biased region" description="Low complexity" evidence="2">
    <location>
        <begin position="906"/>
        <end position="924"/>
    </location>
</feature>
<gene>
    <name evidence="3" type="primary">Dper\GL20373</name>
    <name evidence="3" type="ORF">Dper_GL20373</name>
</gene>
<proteinExistence type="predicted"/>
<organism evidence="4">
    <name type="scientific">Drosophila persimilis</name>
    <name type="common">Fruit fly</name>
    <dbReference type="NCBI Taxonomy" id="7234"/>
    <lineage>
        <taxon>Eukaryota</taxon>
        <taxon>Metazoa</taxon>
        <taxon>Ecdysozoa</taxon>
        <taxon>Arthropoda</taxon>
        <taxon>Hexapoda</taxon>
        <taxon>Insecta</taxon>
        <taxon>Pterygota</taxon>
        <taxon>Neoptera</taxon>
        <taxon>Endopterygota</taxon>
        <taxon>Diptera</taxon>
        <taxon>Brachycera</taxon>
        <taxon>Muscomorpha</taxon>
        <taxon>Ephydroidea</taxon>
        <taxon>Drosophilidae</taxon>
        <taxon>Drosophila</taxon>
        <taxon>Sophophora</taxon>
    </lineage>
</organism>
<reference evidence="3 4" key="1">
    <citation type="journal article" date="2007" name="Nature">
        <title>Evolution of genes and genomes on the Drosophila phylogeny.</title>
        <authorList>
            <consortium name="Drosophila 12 Genomes Consortium"/>
            <person name="Clark A.G."/>
            <person name="Eisen M.B."/>
            <person name="Smith D.R."/>
            <person name="Bergman C.M."/>
            <person name="Oliver B."/>
            <person name="Markow T.A."/>
            <person name="Kaufman T.C."/>
            <person name="Kellis M."/>
            <person name="Gelbart W."/>
            <person name="Iyer V.N."/>
            <person name="Pollard D.A."/>
            <person name="Sackton T.B."/>
            <person name="Larracuente A.M."/>
            <person name="Singh N.D."/>
            <person name="Abad J.P."/>
            <person name="Abt D.N."/>
            <person name="Adryan B."/>
            <person name="Aguade M."/>
            <person name="Akashi H."/>
            <person name="Anderson W.W."/>
            <person name="Aquadro C.F."/>
            <person name="Ardell D.H."/>
            <person name="Arguello R."/>
            <person name="Artieri C.G."/>
            <person name="Barbash D.A."/>
            <person name="Barker D."/>
            <person name="Barsanti P."/>
            <person name="Batterham P."/>
            <person name="Batzoglou S."/>
            <person name="Begun D."/>
            <person name="Bhutkar A."/>
            <person name="Blanco E."/>
            <person name="Bosak S.A."/>
            <person name="Bradley R.K."/>
            <person name="Brand A.D."/>
            <person name="Brent M.R."/>
            <person name="Brooks A.N."/>
            <person name="Brown R.H."/>
            <person name="Butlin R.K."/>
            <person name="Caggese C."/>
            <person name="Calvi B.R."/>
            <person name="Bernardo de Carvalho A."/>
            <person name="Caspi A."/>
            <person name="Castrezana S."/>
            <person name="Celniker S.E."/>
            <person name="Chang J.L."/>
            <person name="Chapple C."/>
            <person name="Chatterji S."/>
            <person name="Chinwalla A."/>
            <person name="Civetta A."/>
            <person name="Clifton S.W."/>
            <person name="Comeron J.M."/>
            <person name="Costello J.C."/>
            <person name="Coyne J.A."/>
            <person name="Daub J."/>
            <person name="David R.G."/>
            <person name="Delcher A.L."/>
            <person name="Delehaunty K."/>
            <person name="Do C.B."/>
            <person name="Ebling H."/>
            <person name="Edwards K."/>
            <person name="Eickbush T."/>
            <person name="Evans J.D."/>
            <person name="Filipski A."/>
            <person name="Findeiss S."/>
            <person name="Freyhult E."/>
            <person name="Fulton L."/>
            <person name="Fulton R."/>
            <person name="Garcia A.C."/>
            <person name="Gardiner A."/>
            <person name="Garfield D.A."/>
            <person name="Garvin B.E."/>
            <person name="Gibson G."/>
            <person name="Gilbert D."/>
            <person name="Gnerre S."/>
            <person name="Godfrey J."/>
            <person name="Good R."/>
            <person name="Gotea V."/>
            <person name="Gravely B."/>
            <person name="Greenberg A.J."/>
            <person name="Griffiths-Jones S."/>
            <person name="Gross S."/>
            <person name="Guigo R."/>
            <person name="Gustafson E.A."/>
            <person name="Haerty W."/>
            <person name="Hahn M.W."/>
            <person name="Halligan D.L."/>
            <person name="Halpern A.L."/>
            <person name="Halter G.M."/>
            <person name="Han M.V."/>
            <person name="Heger A."/>
            <person name="Hillier L."/>
            <person name="Hinrichs A.S."/>
            <person name="Holmes I."/>
            <person name="Hoskins R.A."/>
            <person name="Hubisz M.J."/>
            <person name="Hultmark D."/>
            <person name="Huntley M.A."/>
            <person name="Jaffe D.B."/>
            <person name="Jagadeeshan S."/>
            <person name="Jeck W.R."/>
            <person name="Johnson J."/>
            <person name="Jones C.D."/>
            <person name="Jordan W.C."/>
            <person name="Karpen G.H."/>
            <person name="Kataoka E."/>
            <person name="Keightley P.D."/>
            <person name="Kheradpour P."/>
            <person name="Kirkness E.F."/>
            <person name="Koerich L.B."/>
            <person name="Kristiansen K."/>
            <person name="Kudrna D."/>
            <person name="Kulathinal R.J."/>
            <person name="Kumar S."/>
            <person name="Kwok R."/>
            <person name="Lander E."/>
            <person name="Langley C.H."/>
            <person name="Lapoint R."/>
            <person name="Lazzaro B.P."/>
            <person name="Lee S.J."/>
            <person name="Levesque L."/>
            <person name="Li R."/>
            <person name="Lin C.F."/>
            <person name="Lin M.F."/>
            <person name="Lindblad-Toh K."/>
            <person name="Llopart A."/>
            <person name="Long M."/>
            <person name="Low L."/>
            <person name="Lozovsky E."/>
            <person name="Lu J."/>
            <person name="Luo M."/>
            <person name="Machado C.A."/>
            <person name="Makalowski W."/>
            <person name="Marzo M."/>
            <person name="Matsuda M."/>
            <person name="Matzkin L."/>
            <person name="McAllister B."/>
            <person name="McBride C.S."/>
            <person name="McKernan B."/>
            <person name="McKernan K."/>
            <person name="Mendez-Lago M."/>
            <person name="Minx P."/>
            <person name="Mollenhauer M.U."/>
            <person name="Montooth K."/>
            <person name="Mount S.M."/>
            <person name="Mu X."/>
            <person name="Myers E."/>
            <person name="Negre B."/>
            <person name="Newfeld S."/>
            <person name="Nielsen R."/>
            <person name="Noor M.A."/>
            <person name="O'Grady P."/>
            <person name="Pachter L."/>
            <person name="Papaceit M."/>
            <person name="Parisi M.J."/>
            <person name="Parisi M."/>
            <person name="Parts L."/>
            <person name="Pedersen J.S."/>
            <person name="Pesole G."/>
            <person name="Phillippy A.M."/>
            <person name="Ponting C.P."/>
            <person name="Pop M."/>
            <person name="Porcelli D."/>
            <person name="Powell J.R."/>
            <person name="Prohaska S."/>
            <person name="Pruitt K."/>
            <person name="Puig M."/>
            <person name="Quesneville H."/>
            <person name="Ram K.R."/>
            <person name="Rand D."/>
            <person name="Rasmussen M.D."/>
            <person name="Reed L.K."/>
            <person name="Reenan R."/>
            <person name="Reily A."/>
            <person name="Remington K.A."/>
            <person name="Rieger T.T."/>
            <person name="Ritchie M.G."/>
            <person name="Robin C."/>
            <person name="Rogers Y.H."/>
            <person name="Rohde C."/>
            <person name="Rozas J."/>
            <person name="Rubenfield M.J."/>
            <person name="Ruiz A."/>
            <person name="Russo S."/>
            <person name="Salzberg S.L."/>
            <person name="Sanchez-Gracia A."/>
            <person name="Saranga D.J."/>
            <person name="Sato H."/>
            <person name="Schaeffer S.W."/>
            <person name="Schatz M.C."/>
            <person name="Schlenke T."/>
            <person name="Schwartz R."/>
            <person name="Segarra C."/>
            <person name="Singh R.S."/>
            <person name="Sirot L."/>
            <person name="Sirota M."/>
            <person name="Sisneros N.B."/>
            <person name="Smith C.D."/>
            <person name="Smith T.F."/>
            <person name="Spieth J."/>
            <person name="Stage D.E."/>
            <person name="Stark A."/>
            <person name="Stephan W."/>
            <person name="Strausberg R.L."/>
            <person name="Strempel S."/>
            <person name="Sturgill D."/>
            <person name="Sutton G."/>
            <person name="Sutton G.G."/>
            <person name="Tao W."/>
            <person name="Teichmann S."/>
            <person name="Tobari Y.N."/>
            <person name="Tomimura Y."/>
            <person name="Tsolas J.M."/>
            <person name="Valente V.L."/>
            <person name="Venter E."/>
            <person name="Venter J.C."/>
            <person name="Vicario S."/>
            <person name="Vieira F.G."/>
            <person name="Vilella A.J."/>
            <person name="Villasante A."/>
            <person name="Walenz B."/>
            <person name="Wang J."/>
            <person name="Wasserman M."/>
            <person name="Watts T."/>
            <person name="Wilson D."/>
            <person name="Wilson R.K."/>
            <person name="Wing R.A."/>
            <person name="Wolfner M.F."/>
            <person name="Wong A."/>
            <person name="Wong G.K."/>
            <person name="Wu C.I."/>
            <person name="Wu G."/>
            <person name="Yamamoto D."/>
            <person name="Yang H.P."/>
            <person name="Yang S.P."/>
            <person name="Yorke J.A."/>
            <person name="Yoshida K."/>
            <person name="Zdobnov E."/>
            <person name="Zhang P."/>
            <person name="Zhang Y."/>
            <person name="Zimin A.V."/>
            <person name="Baldwin J."/>
            <person name="Abdouelleil A."/>
            <person name="Abdulkadir J."/>
            <person name="Abebe A."/>
            <person name="Abera B."/>
            <person name="Abreu J."/>
            <person name="Acer S.C."/>
            <person name="Aftuck L."/>
            <person name="Alexander A."/>
            <person name="An P."/>
            <person name="Anderson E."/>
            <person name="Anderson S."/>
            <person name="Arachi H."/>
            <person name="Azer M."/>
            <person name="Bachantsang P."/>
            <person name="Barry A."/>
            <person name="Bayul T."/>
            <person name="Berlin A."/>
            <person name="Bessette D."/>
            <person name="Bloom T."/>
            <person name="Blye J."/>
            <person name="Boguslavskiy L."/>
            <person name="Bonnet C."/>
            <person name="Boukhgalter B."/>
            <person name="Bourzgui I."/>
            <person name="Brown A."/>
            <person name="Cahill P."/>
            <person name="Channer S."/>
            <person name="Cheshatsang Y."/>
            <person name="Chuda L."/>
            <person name="Citroen M."/>
            <person name="Collymore A."/>
            <person name="Cooke P."/>
            <person name="Costello M."/>
            <person name="D'Aco K."/>
            <person name="Daza R."/>
            <person name="De Haan G."/>
            <person name="DeGray S."/>
            <person name="DeMaso C."/>
            <person name="Dhargay N."/>
            <person name="Dooley K."/>
            <person name="Dooley E."/>
            <person name="Doricent M."/>
            <person name="Dorje P."/>
            <person name="Dorjee K."/>
            <person name="Dupes A."/>
            <person name="Elong R."/>
            <person name="Falk J."/>
            <person name="Farina A."/>
            <person name="Faro S."/>
            <person name="Ferguson D."/>
            <person name="Fisher S."/>
            <person name="Foley C.D."/>
            <person name="Franke A."/>
            <person name="Friedrich D."/>
            <person name="Gadbois L."/>
            <person name="Gearin G."/>
            <person name="Gearin C.R."/>
            <person name="Giannoukos G."/>
            <person name="Goode T."/>
            <person name="Graham J."/>
            <person name="Grandbois E."/>
            <person name="Grewal S."/>
            <person name="Gyaltsen K."/>
            <person name="Hafez N."/>
            <person name="Hagos B."/>
            <person name="Hall J."/>
            <person name="Henson C."/>
            <person name="Hollinger A."/>
            <person name="Honan T."/>
            <person name="Huard M.D."/>
            <person name="Hughes L."/>
            <person name="Hurhula B."/>
            <person name="Husby M.E."/>
            <person name="Kamat A."/>
            <person name="Kanga B."/>
            <person name="Kashin S."/>
            <person name="Khazanovich D."/>
            <person name="Kisner P."/>
            <person name="Lance K."/>
            <person name="Lara M."/>
            <person name="Lee W."/>
            <person name="Lennon N."/>
            <person name="Letendre F."/>
            <person name="LeVine R."/>
            <person name="Lipovsky A."/>
            <person name="Liu X."/>
            <person name="Liu J."/>
            <person name="Liu S."/>
            <person name="Lokyitsang T."/>
            <person name="Lokyitsang Y."/>
            <person name="Lubonja R."/>
            <person name="Lui A."/>
            <person name="MacDonald P."/>
            <person name="Magnisalis V."/>
            <person name="Maru K."/>
            <person name="Matthews C."/>
            <person name="McCusker W."/>
            <person name="McDonough S."/>
            <person name="Mehta T."/>
            <person name="Meldrim J."/>
            <person name="Meneus L."/>
            <person name="Mihai O."/>
            <person name="Mihalev A."/>
            <person name="Mihova T."/>
            <person name="Mittelman R."/>
            <person name="Mlenga V."/>
            <person name="Montmayeur A."/>
            <person name="Mulrain L."/>
            <person name="Navidi A."/>
            <person name="Naylor J."/>
            <person name="Negash T."/>
            <person name="Nguyen T."/>
            <person name="Nguyen N."/>
            <person name="Nicol R."/>
            <person name="Norbu C."/>
            <person name="Norbu N."/>
            <person name="Novod N."/>
            <person name="O'Neill B."/>
            <person name="Osman S."/>
            <person name="Markiewicz E."/>
            <person name="Oyono O.L."/>
            <person name="Patti C."/>
            <person name="Phunkhang P."/>
            <person name="Pierre F."/>
            <person name="Priest M."/>
            <person name="Raghuraman S."/>
            <person name="Rege F."/>
            <person name="Reyes R."/>
            <person name="Rise C."/>
            <person name="Rogov P."/>
            <person name="Ross K."/>
            <person name="Ryan E."/>
            <person name="Settipalli S."/>
            <person name="Shea T."/>
            <person name="Sherpa N."/>
            <person name="Shi L."/>
            <person name="Shih D."/>
            <person name="Sparrow T."/>
            <person name="Spaulding J."/>
            <person name="Stalker J."/>
            <person name="Stange-Thomann N."/>
            <person name="Stavropoulos S."/>
            <person name="Stone C."/>
            <person name="Strader C."/>
            <person name="Tesfaye S."/>
            <person name="Thomson T."/>
            <person name="Thoulutsang Y."/>
            <person name="Thoulutsang D."/>
            <person name="Topham K."/>
            <person name="Topping I."/>
            <person name="Tsamla T."/>
            <person name="Vassiliev H."/>
            <person name="Vo A."/>
            <person name="Wangchuk T."/>
            <person name="Wangdi T."/>
            <person name="Weiand M."/>
            <person name="Wilkinson J."/>
            <person name="Wilson A."/>
            <person name="Yadav S."/>
            <person name="Young G."/>
            <person name="Yu Q."/>
            <person name="Zembek L."/>
            <person name="Zhong D."/>
            <person name="Zimmer A."/>
            <person name="Zwirko Z."/>
            <person name="Jaffe D.B."/>
            <person name="Alvarez P."/>
            <person name="Brockman W."/>
            <person name="Butler J."/>
            <person name="Chin C."/>
            <person name="Gnerre S."/>
            <person name="Grabherr M."/>
            <person name="Kleber M."/>
            <person name="Mauceli E."/>
            <person name="MacCallum I."/>
        </authorList>
    </citation>
    <scope>NUCLEOTIDE SEQUENCE [LARGE SCALE GENOMIC DNA]</scope>
    <source>
        <strain evidence="4">MSH-3 / Tucson 14011-0111.49</strain>
    </source>
</reference>
<feature type="compositionally biased region" description="Basic and acidic residues" evidence="2">
    <location>
        <begin position="393"/>
        <end position="413"/>
    </location>
</feature>
<dbReference type="HOGENOM" id="CLU_328255_0_0_1"/>
<dbReference type="STRING" id="7234.B4GXY9"/>
<evidence type="ECO:0000313" key="3">
    <source>
        <dbReference type="EMBL" id="EDW27616.1"/>
    </source>
</evidence>
<feature type="compositionally biased region" description="Low complexity" evidence="2">
    <location>
        <begin position="382"/>
        <end position="392"/>
    </location>
</feature>
<dbReference type="OrthoDB" id="8192055at2759"/>
<keyword evidence="4" id="KW-1185">Reference proteome</keyword>
<feature type="compositionally biased region" description="Low complexity" evidence="2">
    <location>
        <begin position="820"/>
        <end position="836"/>
    </location>
</feature>
<keyword evidence="1" id="KW-0175">Coiled coil</keyword>
<feature type="region of interest" description="Disordered" evidence="2">
    <location>
        <begin position="247"/>
        <end position="433"/>
    </location>
</feature>
<feature type="compositionally biased region" description="Low complexity" evidence="2">
    <location>
        <begin position="707"/>
        <end position="716"/>
    </location>
</feature>
<feature type="coiled-coil region" evidence="1">
    <location>
        <begin position="133"/>
        <end position="160"/>
    </location>
</feature>
<feature type="region of interest" description="Disordered" evidence="2">
    <location>
        <begin position="853"/>
        <end position="938"/>
    </location>
</feature>
<dbReference type="eggNOG" id="ENOG502RY2B">
    <property type="taxonomic scope" value="Eukaryota"/>
</dbReference>
<evidence type="ECO:0000313" key="4">
    <source>
        <dbReference type="Proteomes" id="UP000008744"/>
    </source>
</evidence>
<feature type="compositionally biased region" description="Low complexity" evidence="2">
    <location>
        <begin position="490"/>
        <end position="520"/>
    </location>
</feature>
<dbReference type="AlphaFoldDB" id="B4GXY9"/>
<feature type="compositionally biased region" description="Basic and acidic residues" evidence="2">
    <location>
        <begin position="360"/>
        <end position="375"/>
    </location>
</feature>
<feature type="compositionally biased region" description="Polar residues" evidence="2">
    <location>
        <begin position="464"/>
        <end position="473"/>
    </location>
</feature>
<feature type="region of interest" description="Disordered" evidence="2">
    <location>
        <begin position="200"/>
        <end position="224"/>
    </location>
</feature>
<dbReference type="Proteomes" id="UP000008744">
    <property type="component" value="Unassembled WGS sequence"/>
</dbReference>
<feature type="compositionally biased region" description="Low complexity" evidence="2">
    <location>
        <begin position="888"/>
        <end position="898"/>
    </location>
</feature>
<feature type="compositionally biased region" description="Low complexity" evidence="2">
    <location>
        <begin position="854"/>
        <end position="865"/>
    </location>
</feature>
<feature type="compositionally biased region" description="Low complexity" evidence="2">
    <location>
        <begin position="550"/>
        <end position="570"/>
    </location>
</feature>
<name>B4GXY9_DROPE</name>
<dbReference type="OMA" id="GFHTAHR"/>
<evidence type="ECO:0000256" key="1">
    <source>
        <dbReference type="SAM" id="Coils"/>
    </source>
</evidence>
<dbReference type="EMBL" id="CH479196">
    <property type="protein sequence ID" value="EDW27616.1"/>
    <property type="molecule type" value="Genomic_DNA"/>
</dbReference>
<feature type="compositionally biased region" description="Acidic residues" evidence="2">
    <location>
        <begin position="414"/>
        <end position="426"/>
    </location>
</feature>